<evidence type="ECO:0000313" key="1">
    <source>
        <dbReference type="EMBL" id="GAA2880930.1"/>
    </source>
</evidence>
<name>A0ABP6IGF9_9ACTN</name>
<proteinExistence type="predicted"/>
<accession>A0ABP6IGF9</accession>
<dbReference type="EMBL" id="BAAAVI010000031">
    <property type="protein sequence ID" value="GAA2880930.1"/>
    <property type="molecule type" value="Genomic_DNA"/>
</dbReference>
<gene>
    <name evidence="1" type="ORF">GCM10010517_43720</name>
</gene>
<keyword evidence="2" id="KW-1185">Reference proteome</keyword>
<sequence length="85" mass="9263">MHSRIAAVLDLVIHLVRGHADGRRRVAEICMMTRRPSGLVEAEPALTFTSDGRVTSGPGLPALVARAPDVPLPPWTRQGWLKRAC</sequence>
<dbReference type="Proteomes" id="UP001500831">
    <property type="component" value="Unassembled WGS sequence"/>
</dbReference>
<evidence type="ECO:0000313" key="2">
    <source>
        <dbReference type="Proteomes" id="UP001500831"/>
    </source>
</evidence>
<protein>
    <submittedName>
        <fullName evidence="1">Uncharacterized protein</fullName>
    </submittedName>
</protein>
<comment type="caution">
    <text evidence="1">The sequence shown here is derived from an EMBL/GenBank/DDBJ whole genome shotgun (WGS) entry which is preliminary data.</text>
</comment>
<organism evidence="1 2">
    <name type="scientific">Streptosporangium fragile</name>
    <dbReference type="NCBI Taxonomy" id="46186"/>
    <lineage>
        <taxon>Bacteria</taxon>
        <taxon>Bacillati</taxon>
        <taxon>Actinomycetota</taxon>
        <taxon>Actinomycetes</taxon>
        <taxon>Streptosporangiales</taxon>
        <taxon>Streptosporangiaceae</taxon>
        <taxon>Streptosporangium</taxon>
    </lineage>
</organism>
<reference evidence="2" key="1">
    <citation type="journal article" date="2019" name="Int. J. Syst. Evol. Microbiol.">
        <title>The Global Catalogue of Microorganisms (GCM) 10K type strain sequencing project: providing services to taxonomists for standard genome sequencing and annotation.</title>
        <authorList>
            <consortium name="The Broad Institute Genomics Platform"/>
            <consortium name="The Broad Institute Genome Sequencing Center for Infectious Disease"/>
            <person name="Wu L."/>
            <person name="Ma J."/>
        </authorList>
    </citation>
    <scope>NUCLEOTIDE SEQUENCE [LARGE SCALE GENOMIC DNA]</scope>
    <source>
        <strain evidence="2">JCM 6242</strain>
    </source>
</reference>
<dbReference type="RefSeq" id="WP_344974512.1">
    <property type="nucleotide sequence ID" value="NZ_BAAAVI010000031.1"/>
</dbReference>